<dbReference type="InterPro" id="IPR008880">
    <property type="entry name" value="Trigger_fac_C"/>
</dbReference>
<evidence type="ECO:0000256" key="9">
    <source>
        <dbReference type="ARBA" id="ARBA00029986"/>
    </source>
</evidence>
<evidence type="ECO:0000256" key="3">
    <source>
        <dbReference type="ARBA" id="ARBA00013194"/>
    </source>
</evidence>
<dbReference type="GO" id="GO:0051301">
    <property type="term" value="P:cell division"/>
    <property type="evidence" value="ECO:0007669"/>
    <property type="project" value="UniProtKB-KW"/>
</dbReference>
<dbReference type="InterPro" id="IPR037041">
    <property type="entry name" value="Trigger_fac_C_sf"/>
</dbReference>
<evidence type="ECO:0000259" key="11">
    <source>
        <dbReference type="Pfam" id="PF05698"/>
    </source>
</evidence>
<proteinExistence type="predicted"/>
<dbReference type="GO" id="GO:0015031">
    <property type="term" value="P:protein transport"/>
    <property type="evidence" value="ECO:0007669"/>
    <property type="project" value="InterPro"/>
</dbReference>
<dbReference type="Proteomes" id="UP000824065">
    <property type="component" value="Unassembled WGS sequence"/>
</dbReference>
<evidence type="ECO:0000256" key="2">
    <source>
        <dbReference type="ARBA" id="ARBA00004496"/>
    </source>
</evidence>
<reference evidence="12" key="1">
    <citation type="journal article" date="2021" name="PeerJ">
        <title>Extensive microbial diversity within the chicken gut microbiome revealed by metagenomics and culture.</title>
        <authorList>
            <person name="Gilroy R."/>
            <person name="Ravi A."/>
            <person name="Getino M."/>
            <person name="Pursley I."/>
            <person name="Horton D.L."/>
            <person name="Alikhan N.F."/>
            <person name="Baker D."/>
            <person name="Gharbi K."/>
            <person name="Hall N."/>
            <person name="Watson M."/>
            <person name="Adriaenssens E.M."/>
            <person name="Foster-Nyarko E."/>
            <person name="Jarju S."/>
            <person name="Secka A."/>
            <person name="Antonio M."/>
            <person name="Oren A."/>
            <person name="Chaudhuri R.R."/>
            <person name="La Ragione R."/>
            <person name="Hildebrand F."/>
            <person name="Pallen M.J."/>
        </authorList>
    </citation>
    <scope>NUCLEOTIDE SEQUENCE</scope>
    <source>
        <strain evidence="12">ChiBcec16-3735</strain>
    </source>
</reference>
<evidence type="ECO:0000256" key="6">
    <source>
        <dbReference type="ARBA" id="ARBA00023110"/>
    </source>
</evidence>
<sequence>MANKTPRVTLGQYKGLAVTRHVRPVLDRTVDQEVTHRCRLHAYYTPTEGPAKRGDKVTFDSEGFRDGQPIPDSKTEKATIVLGTGKLTPAIERAFYGHNAGDHFEVEVTYPQDFQVPELSGVTAQFSIRLHAIAEKHIPAADEDFARSRGFDSLEAMKVQIRKEKQAIHETAADRKAGRDLLDMAGANLTVDLPEKQVAAEARREYQQLEEKLKKSGIPMDAYCKSCRTTPEGLHASFRKNAEKRLRSVLAAKAISEAEGIVAHTDEVNAEYRRLAAQHNAPEAEIRKVLSPDAVAAALVAQKVEAFLLANAQVTSVTDPAPRTAAQTSAKEV</sequence>
<dbReference type="InterPro" id="IPR005215">
    <property type="entry name" value="Trig_fac"/>
</dbReference>
<organism evidence="12 13">
    <name type="scientific">Candidatus Faecalibacterium gallistercoris</name>
    <dbReference type="NCBI Taxonomy" id="2838579"/>
    <lineage>
        <taxon>Bacteria</taxon>
        <taxon>Bacillati</taxon>
        <taxon>Bacillota</taxon>
        <taxon>Clostridia</taxon>
        <taxon>Eubacteriales</taxon>
        <taxon>Oscillospiraceae</taxon>
        <taxon>Faecalibacterium</taxon>
    </lineage>
</organism>
<evidence type="ECO:0000256" key="7">
    <source>
        <dbReference type="ARBA" id="ARBA00023235"/>
    </source>
</evidence>
<dbReference type="GO" id="GO:0006457">
    <property type="term" value="P:protein folding"/>
    <property type="evidence" value="ECO:0007669"/>
    <property type="project" value="InterPro"/>
</dbReference>
<evidence type="ECO:0000256" key="5">
    <source>
        <dbReference type="ARBA" id="ARBA00022618"/>
    </source>
</evidence>
<dbReference type="EMBL" id="DXBJ01000023">
    <property type="protein sequence ID" value="HIZ57638.1"/>
    <property type="molecule type" value="Genomic_DNA"/>
</dbReference>
<keyword evidence="7 12" id="KW-0413">Isomerase</keyword>
<evidence type="ECO:0000256" key="8">
    <source>
        <dbReference type="ARBA" id="ARBA00023306"/>
    </source>
</evidence>
<dbReference type="Gene3D" id="3.10.50.40">
    <property type="match status" value="1"/>
</dbReference>
<gene>
    <name evidence="12" type="primary">tig</name>
    <name evidence="12" type="ORF">H9725_03515</name>
</gene>
<evidence type="ECO:0000256" key="1">
    <source>
        <dbReference type="ARBA" id="ARBA00000971"/>
    </source>
</evidence>
<dbReference type="Pfam" id="PF05698">
    <property type="entry name" value="Trigger_C"/>
    <property type="match status" value="1"/>
</dbReference>
<dbReference type="SUPFAM" id="SSF54534">
    <property type="entry name" value="FKBP-like"/>
    <property type="match status" value="1"/>
</dbReference>
<keyword evidence="8" id="KW-0131">Cell cycle</keyword>
<comment type="caution">
    <text evidence="12">The sequence shown here is derived from an EMBL/GenBank/DDBJ whole genome shotgun (WGS) entry which is preliminary data.</text>
</comment>
<name>A0A9D2FFL4_9FIRM</name>
<dbReference type="GO" id="GO:0003755">
    <property type="term" value="F:peptidyl-prolyl cis-trans isomerase activity"/>
    <property type="evidence" value="ECO:0007669"/>
    <property type="project" value="UniProtKB-KW"/>
</dbReference>
<evidence type="ECO:0000256" key="4">
    <source>
        <dbReference type="ARBA" id="ARBA00016902"/>
    </source>
</evidence>
<feature type="domain" description="Trigger factor C-terminal" evidence="11">
    <location>
        <begin position="153"/>
        <end position="303"/>
    </location>
</feature>
<keyword evidence="6" id="KW-0697">Rotamase</keyword>
<dbReference type="EC" id="5.2.1.8" evidence="3"/>
<dbReference type="NCBIfam" id="TIGR00115">
    <property type="entry name" value="tig"/>
    <property type="match status" value="1"/>
</dbReference>
<dbReference type="SUPFAM" id="SSF109998">
    <property type="entry name" value="Triger factor/SurA peptide-binding domain-like"/>
    <property type="match status" value="1"/>
</dbReference>
<evidence type="ECO:0000313" key="12">
    <source>
        <dbReference type="EMBL" id="HIZ57638.1"/>
    </source>
</evidence>
<dbReference type="GO" id="GO:0005737">
    <property type="term" value="C:cytoplasm"/>
    <property type="evidence" value="ECO:0007669"/>
    <property type="project" value="UniProtKB-SubCell"/>
</dbReference>
<reference evidence="12" key="2">
    <citation type="submission" date="2021-04" db="EMBL/GenBank/DDBJ databases">
        <authorList>
            <person name="Gilroy R."/>
        </authorList>
    </citation>
    <scope>NUCLEOTIDE SEQUENCE</scope>
    <source>
        <strain evidence="12">ChiBcec16-3735</strain>
    </source>
</reference>
<comment type="subcellular location">
    <subcellularLocation>
        <location evidence="2">Cytoplasm</location>
    </subcellularLocation>
</comment>
<dbReference type="InterPro" id="IPR046357">
    <property type="entry name" value="PPIase_dom_sf"/>
</dbReference>
<keyword evidence="5" id="KW-0132">Cell division</keyword>
<dbReference type="InterPro" id="IPR001179">
    <property type="entry name" value="PPIase_FKBP_dom"/>
</dbReference>
<feature type="domain" description="PPIase FKBP-type" evidence="10">
    <location>
        <begin position="51"/>
        <end position="130"/>
    </location>
</feature>
<dbReference type="InterPro" id="IPR027304">
    <property type="entry name" value="Trigger_fact/SurA_dom_sf"/>
</dbReference>
<evidence type="ECO:0000259" key="10">
    <source>
        <dbReference type="Pfam" id="PF00254"/>
    </source>
</evidence>
<protein>
    <recommendedName>
        <fullName evidence="4">Trigger factor</fullName>
        <ecNumber evidence="3">5.2.1.8</ecNumber>
    </recommendedName>
    <alternativeName>
        <fullName evidence="9">PPIase</fullName>
    </alternativeName>
</protein>
<dbReference type="Pfam" id="PF00254">
    <property type="entry name" value="FKBP_C"/>
    <property type="match status" value="1"/>
</dbReference>
<accession>A0A9D2FFL4</accession>
<evidence type="ECO:0000313" key="13">
    <source>
        <dbReference type="Proteomes" id="UP000824065"/>
    </source>
</evidence>
<comment type="catalytic activity">
    <reaction evidence="1">
        <text>[protein]-peptidylproline (omega=180) = [protein]-peptidylproline (omega=0)</text>
        <dbReference type="Rhea" id="RHEA:16237"/>
        <dbReference type="Rhea" id="RHEA-COMP:10747"/>
        <dbReference type="Rhea" id="RHEA-COMP:10748"/>
        <dbReference type="ChEBI" id="CHEBI:83833"/>
        <dbReference type="ChEBI" id="CHEBI:83834"/>
        <dbReference type="EC" id="5.2.1.8"/>
    </reaction>
</comment>
<dbReference type="Gene3D" id="1.10.3120.10">
    <property type="entry name" value="Trigger factor, C-terminal domain"/>
    <property type="match status" value="1"/>
</dbReference>
<dbReference type="AlphaFoldDB" id="A0A9D2FFL4"/>